<sequence length="106" mass="12088">MVDEKIIEAFHMMWDNFPGSVRLIHKNRTVLAVNEIARQNGFEVGVMCIKIGSPEIHRGCKANVALSTKKAQIGKLGEDRIRYWIPVTGYDDIYIHFSIDTKTVQL</sequence>
<evidence type="ECO:0000313" key="2">
    <source>
        <dbReference type="Proteomes" id="UP000663802"/>
    </source>
</evidence>
<gene>
    <name evidence="1" type="ORF">CSC2_07430</name>
</gene>
<reference evidence="1 2" key="1">
    <citation type="journal article" date="2021" name="Int. J. Syst. Evol. Microbiol.">
        <title>Clostridium zeae sp. nov., isolated from corn silage.</title>
        <authorList>
            <person name="Kobayashi H."/>
            <person name="Tanizawa Y."/>
            <person name="Yagura M."/>
            <person name="Sakamoto M."/>
            <person name="Ohkuma M."/>
            <person name="Tohno M."/>
        </authorList>
    </citation>
    <scope>NUCLEOTIDE SEQUENCE [LARGE SCALE GENOMIC DNA]</scope>
    <source>
        <strain evidence="1 2">CSC2</strain>
    </source>
</reference>
<accession>A0ABQ1E630</accession>
<protein>
    <submittedName>
        <fullName evidence="1">Uncharacterized protein</fullName>
    </submittedName>
</protein>
<proteinExistence type="predicted"/>
<name>A0ABQ1E630_9CLOT</name>
<keyword evidence="2" id="KW-1185">Reference proteome</keyword>
<organism evidence="1 2">
    <name type="scientific">Clostridium zeae</name>
    <dbReference type="NCBI Taxonomy" id="2759022"/>
    <lineage>
        <taxon>Bacteria</taxon>
        <taxon>Bacillati</taxon>
        <taxon>Bacillota</taxon>
        <taxon>Clostridia</taxon>
        <taxon>Eubacteriales</taxon>
        <taxon>Clostridiaceae</taxon>
        <taxon>Clostridium</taxon>
    </lineage>
</organism>
<dbReference type="RefSeq" id="WP_206868207.1">
    <property type="nucleotide sequence ID" value="NZ_BMBA01000001.1"/>
</dbReference>
<comment type="caution">
    <text evidence="1">The sequence shown here is derived from an EMBL/GenBank/DDBJ whole genome shotgun (WGS) entry which is preliminary data.</text>
</comment>
<dbReference type="EMBL" id="BMBA01000001">
    <property type="protein sequence ID" value="GFZ30217.1"/>
    <property type="molecule type" value="Genomic_DNA"/>
</dbReference>
<dbReference type="Proteomes" id="UP000663802">
    <property type="component" value="Unassembled WGS sequence"/>
</dbReference>
<evidence type="ECO:0000313" key="1">
    <source>
        <dbReference type="EMBL" id="GFZ30217.1"/>
    </source>
</evidence>